<proteinExistence type="predicted"/>
<dbReference type="InterPro" id="IPR043519">
    <property type="entry name" value="NT_sf"/>
</dbReference>
<protein>
    <recommendedName>
        <fullName evidence="1">DNA polymerase beta thumb domain-containing protein</fullName>
    </recommendedName>
</protein>
<evidence type="ECO:0000259" key="1">
    <source>
        <dbReference type="Pfam" id="PF14791"/>
    </source>
</evidence>
<feature type="domain" description="DNA polymerase beta thumb" evidence="1">
    <location>
        <begin position="126"/>
        <end position="188"/>
    </location>
</feature>
<accession>A0A3D1JJ65</accession>
<evidence type="ECO:0000313" key="2">
    <source>
        <dbReference type="EMBL" id="HCE17666.1"/>
    </source>
</evidence>
<dbReference type="SUPFAM" id="SSF81301">
    <property type="entry name" value="Nucleotidyltransferase"/>
    <property type="match status" value="1"/>
</dbReference>
<dbReference type="Proteomes" id="UP000264141">
    <property type="component" value="Unassembled WGS sequence"/>
</dbReference>
<dbReference type="EMBL" id="DPBP01000030">
    <property type="protein sequence ID" value="HCE17666.1"/>
    <property type="molecule type" value="Genomic_DNA"/>
</dbReference>
<name>A0A3D1JJ65_9CHLR</name>
<evidence type="ECO:0000313" key="3">
    <source>
        <dbReference type="Proteomes" id="UP000264141"/>
    </source>
</evidence>
<reference evidence="2 3" key="1">
    <citation type="journal article" date="2018" name="Nat. Biotechnol.">
        <title>A standardized bacterial taxonomy based on genome phylogeny substantially revises the tree of life.</title>
        <authorList>
            <person name="Parks D.H."/>
            <person name="Chuvochina M."/>
            <person name="Waite D.W."/>
            <person name="Rinke C."/>
            <person name="Skarshewski A."/>
            <person name="Chaumeil P.A."/>
            <person name="Hugenholtz P."/>
        </authorList>
    </citation>
    <scope>NUCLEOTIDE SEQUENCE [LARGE SCALE GENOMIC DNA]</scope>
    <source>
        <strain evidence="2">UBA8781</strain>
    </source>
</reference>
<dbReference type="AlphaFoldDB" id="A0A3D1JJ65"/>
<sequence length="188" mass="21212">MRQRVMVRIHLPVFGGHMKTKMPLNEAEKIACKYADMLMPYCERIEIAGSIRRRKAEVGDIEIVAKPLPALDLFGSPKGYHDLSLPLPAVKNGQRYKQYALPEGINLDLFIVLPPAQWGVIFALRTGGAEFSRKLVTAKRYGGYLPSAYVVRDGAVHRVDTGEMIPTPEEIDFFNLCELGWIKPEERN</sequence>
<comment type="caution">
    <text evidence="2">The sequence shown here is derived from an EMBL/GenBank/DDBJ whole genome shotgun (WGS) entry which is preliminary data.</text>
</comment>
<organism evidence="2 3">
    <name type="scientific">Anaerolinea thermolimosa</name>
    <dbReference type="NCBI Taxonomy" id="229919"/>
    <lineage>
        <taxon>Bacteria</taxon>
        <taxon>Bacillati</taxon>
        <taxon>Chloroflexota</taxon>
        <taxon>Anaerolineae</taxon>
        <taxon>Anaerolineales</taxon>
        <taxon>Anaerolineaceae</taxon>
        <taxon>Anaerolinea</taxon>
    </lineage>
</organism>
<gene>
    <name evidence="2" type="ORF">DEQ80_07380</name>
</gene>
<dbReference type="Pfam" id="PF14791">
    <property type="entry name" value="DNA_pol_B_thumb"/>
    <property type="match status" value="1"/>
</dbReference>
<dbReference type="InterPro" id="IPR029398">
    <property type="entry name" value="PolB_thumb"/>
</dbReference>
<dbReference type="Gene3D" id="3.30.460.10">
    <property type="entry name" value="Beta Polymerase, domain 2"/>
    <property type="match status" value="1"/>
</dbReference>